<reference evidence="1 2" key="1">
    <citation type="submission" date="2014-04" db="EMBL/GenBank/DDBJ databases">
        <title>Evolutionary Origins and Diversification of the Mycorrhizal Mutualists.</title>
        <authorList>
            <consortium name="DOE Joint Genome Institute"/>
            <consortium name="Mycorrhizal Genomics Consortium"/>
            <person name="Kohler A."/>
            <person name="Kuo A."/>
            <person name="Nagy L.G."/>
            <person name="Floudas D."/>
            <person name="Copeland A."/>
            <person name="Barry K.W."/>
            <person name="Cichocki N."/>
            <person name="Veneault-Fourrey C."/>
            <person name="LaButti K."/>
            <person name="Lindquist E.A."/>
            <person name="Lipzen A."/>
            <person name="Lundell T."/>
            <person name="Morin E."/>
            <person name="Murat C."/>
            <person name="Riley R."/>
            <person name="Ohm R."/>
            <person name="Sun H."/>
            <person name="Tunlid A."/>
            <person name="Henrissat B."/>
            <person name="Grigoriev I.V."/>
            <person name="Hibbett D.S."/>
            <person name="Martin F."/>
        </authorList>
    </citation>
    <scope>NUCLEOTIDE SEQUENCE [LARGE SCALE GENOMIC DNA]</scope>
    <source>
        <strain evidence="1 2">FD-317 M1</strain>
    </source>
</reference>
<keyword evidence="2" id="KW-1185">Reference proteome</keyword>
<name>A0A0D0CV05_9AGAR</name>
<protein>
    <recommendedName>
        <fullName evidence="3">F-box domain-containing protein</fullName>
    </recommendedName>
</protein>
<evidence type="ECO:0008006" key="3">
    <source>
        <dbReference type="Google" id="ProtNLM"/>
    </source>
</evidence>
<dbReference type="Proteomes" id="UP000053593">
    <property type="component" value="Unassembled WGS sequence"/>
</dbReference>
<dbReference type="EMBL" id="KN834764">
    <property type="protein sequence ID" value="KIK63432.1"/>
    <property type="molecule type" value="Genomic_DNA"/>
</dbReference>
<organism evidence="1 2">
    <name type="scientific">Collybiopsis luxurians FD-317 M1</name>
    <dbReference type="NCBI Taxonomy" id="944289"/>
    <lineage>
        <taxon>Eukaryota</taxon>
        <taxon>Fungi</taxon>
        <taxon>Dikarya</taxon>
        <taxon>Basidiomycota</taxon>
        <taxon>Agaricomycotina</taxon>
        <taxon>Agaricomycetes</taxon>
        <taxon>Agaricomycetidae</taxon>
        <taxon>Agaricales</taxon>
        <taxon>Marasmiineae</taxon>
        <taxon>Omphalotaceae</taxon>
        <taxon>Collybiopsis</taxon>
        <taxon>Collybiopsis luxurians</taxon>
    </lineage>
</organism>
<dbReference type="InterPro" id="IPR032675">
    <property type="entry name" value="LRR_dom_sf"/>
</dbReference>
<evidence type="ECO:0000313" key="1">
    <source>
        <dbReference type="EMBL" id="KIK63432.1"/>
    </source>
</evidence>
<dbReference type="OrthoDB" id="3047947at2759"/>
<dbReference type="SUPFAM" id="SSF52047">
    <property type="entry name" value="RNI-like"/>
    <property type="match status" value="1"/>
</dbReference>
<accession>A0A0D0CV05</accession>
<dbReference type="HOGENOM" id="CLU_018544_12_1_1"/>
<sequence>MQACSRCQKNVLKPRVELDFTSLHAILRSESGPASVQPDKINLILERLLQDLGDLGSTRLGIDAHQTCISEYAAQTRSLLSPIRKIPDEILQVIFDYCCDMNHFVVSRSSETAICNIRNKPALVLSSTCFRWRRNAVHMPTLWSRITLDWDWRPPVGNAYYGSKAYHERSFALVTFLNRSSQLPLAVNIIISGASSLHFTNGKMHPIATQLVEQMHRWKSLTFDSLLIRIENLIGESVVSKLPLLDDLELLDPSDNFKMFEDTAPRLKALRMPYSFPFRGNEPFTFPHLHHLELDLDQGFLNLFHHTPNLFPNLLPNLVSLEIGECVESEPARDIPSSVFSSLKTLLVRHGNIWSPASSAFPLFTFPSLNALHLKPDENFQPQPNLWVNIDLFMAFLERSSCPLTTLFIDSISLSDLILVRLLRHVPTLRDLTIIGTNIADTLSPITEQFIESLHASRTSSLRLEVEPLVPRLHSLTLDTGAITFCDNVVIDMVHSRWIPSVIFSASNVSSSTDTGLPLVDCLREFTMKFRNRRNPGDVYEPLDLIEKNGMRLVITWEK</sequence>
<proteinExistence type="predicted"/>
<gene>
    <name evidence="1" type="ORF">GYMLUDRAFT_241911</name>
</gene>
<dbReference type="AlphaFoldDB" id="A0A0D0CV05"/>
<evidence type="ECO:0000313" key="2">
    <source>
        <dbReference type="Proteomes" id="UP000053593"/>
    </source>
</evidence>
<dbReference type="Gene3D" id="3.80.10.10">
    <property type="entry name" value="Ribonuclease Inhibitor"/>
    <property type="match status" value="1"/>
</dbReference>